<name>A0A3B1BK64_9ZZZZ</name>
<feature type="non-terminal residue" evidence="1">
    <location>
        <position position="1"/>
    </location>
</feature>
<reference evidence="1" key="1">
    <citation type="submission" date="2018-06" db="EMBL/GenBank/DDBJ databases">
        <authorList>
            <person name="Zhirakovskaya E."/>
        </authorList>
    </citation>
    <scope>NUCLEOTIDE SEQUENCE</scope>
</reference>
<protein>
    <recommendedName>
        <fullName evidence="2">MBL fold metallo-hydrolase</fullName>
    </recommendedName>
</protein>
<evidence type="ECO:0000313" key="1">
    <source>
        <dbReference type="EMBL" id="VAX18359.1"/>
    </source>
</evidence>
<gene>
    <name evidence="1" type="ORF">MNBD_NITROSPINAE04-2513</name>
</gene>
<dbReference type="EMBL" id="UOGA01000122">
    <property type="protein sequence ID" value="VAX18359.1"/>
    <property type="molecule type" value="Genomic_DNA"/>
</dbReference>
<accession>A0A3B1BK64</accession>
<dbReference type="InterPro" id="IPR052926">
    <property type="entry name" value="Metallo-beta-lactamase_dom"/>
</dbReference>
<organism evidence="1">
    <name type="scientific">hydrothermal vent metagenome</name>
    <dbReference type="NCBI Taxonomy" id="652676"/>
    <lineage>
        <taxon>unclassified sequences</taxon>
        <taxon>metagenomes</taxon>
        <taxon>ecological metagenomes</taxon>
    </lineage>
</organism>
<dbReference type="Gene3D" id="3.60.15.10">
    <property type="entry name" value="Ribonuclease Z/Hydroxyacylglutathione hydrolase-like"/>
    <property type="match status" value="1"/>
</dbReference>
<dbReference type="GO" id="GO:0016740">
    <property type="term" value="F:transferase activity"/>
    <property type="evidence" value="ECO:0007669"/>
    <property type="project" value="TreeGrafter"/>
</dbReference>
<sequence>KKVSGVDKVHCVIGGFHLIGPAEKKIDRTIGEFKKLNIDKVIPIHCTGFEGIKQVSLQMPEQFEYCTVGCEMEF</sequence>
<dbReference type="PANTHER" id="PTHR13754">
    <property type="entry name" value="METALLO-BETA-LACTAMASE SUPERFAMILY PROTEIN"/>
    <property type="match status" value="1"/>
</dbReference>
<proteinExistence type="predicted"/>
<evidence type="ECO:0008006" key="2">
    <source>
        <dbReference type="Google" id="ProtNLM"/>
    </source>
</evidence>
<dbReference type="AlphaFoldDB" id="A0A3B1BK64"/>
<dbReference type="SUPFAM" id="SSF56281">
    <property type="entry name" value="Metallo-hydrolase/oxidoreductase"/>
    <property type="match status" value="1"/>
</dbReference>
<dbReference type="InterPro" id="IPR036866">
    <property type="entry name" value="RibonucZ/Hydroxyglut_hydro"/>
</dbReference>
<dbReference type="PANTHER" id="PTHR13754:SF18">
    <property type="entry name" value="7,8-DIHYDROPTERIN-6-METHYL-4-(BETA-D-RIBOFURANOSYL)-AMINOBENZENE-5'-PHOSPHATE SYNTHASE"/>
    <property type="match status" value="1"/>
</dbReference>